<dbReference type="AlphaFoldDB" id="A0A6J8D8S3"/>
<name>A0A6J8D8S3_MYTCO</name>
<gene>
    <name evidence="2" type="ORF">MCOR_37916</name>
</gene>
<dbReference type="EMBL" id="CACVKT020006908">
    <property type="protein sequence ID" value="CAC5404091.1"/>
    <property type="molecule type" value="Genomic_DNA"/>
</dbReference>
<sequence length="156" mass="18936">MKTQKNFSEIISIDYKIEFGNVHRFGRSQRGMRPIVARFIYQYDLQYVLDNAYRLRNTRYGIKQQFPKEIEDRRKQLYPIMKEAKYNRRNVKLVRDRLYIDNELYEIHNDIDTFDRHGHPEERNDAPHINEQSTPNSQGDRRSMKRPRTSSTPSRI</sequence>
<keyword evidence="3" id="KW-1185">Reference proteome</keyword>
<reference evidence="2 3" key="1">
    <citation type="submission" date="2020-06" db="EMBL/GenBank/DDBJ databases">
        <authorList>
            <person name="Li R."/>
            <person name="Bekaert M."/>
        </authorList>
    </citation>
    <scope>NUCLEOTIDE SEQUENCE [LARGE SCALE GENOMIC DNA]</scope>
    <source>
        <strain evidence="3">wild</strain>
    </source>
</reference>
<organism evidence="2 3">
    <name type="scientific">Mytilus coruscus</name>
    <name type="common">Sea mussel</name>
    <dbReference type="NCBI Taxonomy" id="42192"/>
    <lineage>
        <taxon>Eukaryota</taxon>
        <taxon>Metazoa</taxon>
        <taxon>Spiralia</taxon>
        <taxon>Lophotrochozoa</taxon>
        <taxon>Mollusca</taxon>
        <taxon>Bivalvia</taxon>
        <taxon>Autobranchia</taxon>
        <taxon>Pteriomorphia</taxon>
        <taxon>Mytilida</taxon>
        <taxon>Mytiloidea</taxon>
        <taxon>Mytilidae</taxon>
        <taxon>Mytilinae</taxon>
        <taxon>Mytilus</taxon>
    </lineage>
</organism>
<protein>
    <submittedName>
        <fullName evidence="2">Uncharacterized protein</fullName>
    </submittedName>
</protein>
<evidence type="ECO:0000313" key="2">
    <source>
        <dbReference type="EMBL" id="CAC5404091.1"/>
    </source>
</evidence>
<evidence type="ECO:0000256" key="1">
    <source>
        <dbReference type="SAM" id="MobiDB-lite"/>
    </source>
</evidence>
<feature type="compositionally biased region" description="Basic and acidic residues" evidence="1">
    <location>
        <begin position="115"/>
        <end position="128"/>
    </location>
</feature>
<accession>A0A6J8D8S3</accession>
<proteinExistence type="predicted"/>
<feature type="region of interest" description="Disordered" evidence="1">
    <location>
        <begin position="115"/>
        <end position="156"/>
    </location>
</feature>
<dbReference type="OrthoDB" id="5971988at2759"/>
<evidence type="ECO:0000313" key="3">
    <source>
        <dbReference type="Proteomes" id="UP000507470"/>
    </source>
</evidence>
<dbReference type="Proteomes" id="UP000507470">
    <property type="component" value="Unassembled WGS sequence"/>
</dbReference>